<evidence type="ECO:0000256" key="4">
    <source>
        <dbReference type="ARBA" id="ARBA00023125"/>
    </source>
</evidence>
<dbReference type="OrthoDB" id="4084800at2"/>
<dbReference type="GO" id="GO:0016987">
    <property type="term" value="F:sigma factor activity"/>
    <property type="evidence" value="ECO:0007669"/>
    <property type="project" value="UniProtKB-KW"/>
</dbReference>
<dbReference type="SUPFAM" id="SSF88659">
    <property type="entry name" value="Sigma3 and sigma4 domains of RNA polymerase sigma factors"/>
    <property type="match status" value="1"/>
</dbReference>
<comment type="similarity">
    <text evidence="1">Belongs to the sigma-70 factor family. ECF subfamily.</text>
</comment>
<evidence type="ECO:0000256" key="5">
    <source>
        <dbReference type="ARBA" id="ARBA00023163"/>
    </source>
</evidence>
<feature type="region of interest" description="Disordered" evidence="6">
    <location>
        <begin position="11"/>
        <end position="30"/>
    </location>
</feature>
<evidence type="ECO:0000256" key="2">
    <source>
        <dbReference type="ARBA" id="ARBA00023015"/>
    </source>
</evidence>
<dbReference type="Gene3D" id="1.10.10.10">
    <property type="entry name" value="Winged helix-like DNA-binding domain superfamily/Winged helix DNA-binding domain"/>
    <property type="match status" value="1"/>
</dbReference>
<dbReference type="AlphaFoldDB" id="A0A3Q9FU73"/>
<protein>
    <submittedName>
        <fullName evidence="7">Sigma-70 family RNA polymerase sigma factor</fullName>
    </submittedName>
</protein>
<dbReference type="GO" id="GO:0006352">
    <property type="term" value="P:DNA-templated transcription initiation"/>
    <property type="evidence" value="ECO:0007669"/>
    <property type="project" value="InterPro"/>
</dbReference>
<dbReference type="InterPro" id="IPR013325">
    <property type="entry name" value="RNA_pol_sigma_r2"/>
</dbReference>
<evidence type="ECO:0000256" key="1">
    <source>
        <dbReference type="ARBA" id="ARBA00010641"/>
    </source>
</evidence>
<evidence type="ECO:0000256" key="3">
    <source>
        <dbReference type="ARBA" id="ARBA00023082"/>
    </source>
</evidence>
<dbReference type="Gene3D" id="1.10.1740.10">
    <property type="match status" value="1"/>
</dbReference>
<sequence>MPFFGPRRALSPGLYPTRTQARRRTEQGAPPLRTTITAEQITAAQNGDAAAAEQILDALEGAAVKIAADRATRIAGGTQMRDDLMQEARLAFWRALQDWDVDADNAAAFTTYAFQRAKFDVHRAALRWTVPGIGDVARATFAAALRQSGGNFDEAVHIVTSLDDPERRLSPQLAALVRSAFEGPEPIEGSSATAAGVAALPASSSAYTSGDRWAEDQGQLPDHMCHPLDLSRDAVRCKGVATTGKGVQVGAKRRERIHAGQPPAQGRGATWREVGALADHAADREMRERSIAVGHVIAGRVAEVLSPAEREVVSVAYGTAYSYNEATAKGTPDLHTTAQVLGKTHNTVNVTLKRARTKLRKAREVGHI</sequence>
<evidence type="ECO:0000313" key="7">
    <source>
        <dbReference type="EMBL" id="AZQ70274.1"/>
    </source>
</evidence>
<dbReference type="EMBL" id="CP034587">
    <property type="protein sequence ID" value="AZQ70274.1"/>
    <property type="molecule type" value="Genomic_DNA"/>
</dbReference>
<dbReference type="InterPro" id="IPR039425">
    <property type="entry name" value="RNA_pol_sigma-70-like"/>
</dbReference>
<reference evidence="7 8" key="1">
    <citation type="submission" date="2018-12" db="EMBL/GenBank/DDBJ databases">
        <title>The whole draft genome of Streptomyce luteoverticillatus CGMCC 15060.</title>
        <authorList>
            <person name="Feng Z."/>
            <person name="Chen G."/>
            <person name="Zhang J."/>
            <person name="Zhu H."/>
            <person name="Yu X."/>
            <person name="Zhang W."/>
            <person name="Zhang X."/>
        </authorList>
    </citation>
    <scope>NUCLEOTIDE SEQUENCE [LARGE SCALE GENOMIC DNA]</scope>
    <source>
        <strain evidence="7 8">CGMCC 15060</strain>
    </source>
</reference>
<accession>A0A3Q9FU73</accession>
<keyword evidence="8" id="KW-1185">Reference proteome</keyword>
<dbReference type="GO" id="GO:0003677">
    <property type="term" value="F:DNA binding"/>
    <property type="evidence" value="ECO:0007669"/>
    <property type="project" value="UniProtKB-KW"/>
</dbReference>
<evidence type="ECO:0000313" key="8">
    <source>
        <dbReference type="Proteomes" id="UP000267900"/>
    </source>
</evidence>
<keyword evidence="4" id="KW-0238">DNA-binding</keyword>
<dbReference type="InterPro" id="IPR013324">
    <property type="entry name" value="RNA_pol_sigma_r3/r4-like"/>
</dbReference>
<keyword evidence="2" id="KW-0805">Transcription regulation</keyword>
<keyword evidence="3" id="KW-0731">Sigma factor</keyword>
<dbReference type="PANTHER" id="PTHR43133:SF8">
    <property type="entry name" value="RNA POLYMERASE SIGMA FACTOR HI_1459-RELATED"/>
    <property type="match status" value="1"/>
</dbReference>
<dbReference type="SUPFAM" id="SSF88946">
    <property type="entry name" value="Sigma2 domain of RNA polymerase sigma factors"/>
    <property type="match status" value="1"/>
</dbReference>
<dbReference type="Proteomes" id="UP000267900">
    <property type="component" value="Chromosome"/>
</dbReference>
<organism evidence="7 8">
    <name type="scientific">Streptomyces luteoverticillatus</name>
    <name type="common">Streptoverticillium luteoverticillatus</name>
    <dbReference type="NCBI Taxonomy" id="66425"/>
    <lineage>
        <taxon>Bacteria</taxon>
        <taxon>Bacillati</taxon>
        <taxon>Actinomycetota</taxon>
        <taxon>Actinomycetes</taxon>
        <taxon>Kitasatosporales</taxon>
        <taxon>Streptomycetaceae</taxon>
        <taxon>Streptomyces</taxon>
    </lineage>
</organism>
<evidence type="ECO:0000256" key="6">
    <source>
        <dbReference type="SAM" id="MobiDB-lite"/>
    </source>
</evidence>
<keyword evidence="5" id="KW-0804">Transcription</keyword>
<name>A0A3Q9FU73_STRLT</name>
<proteinExistence type="inferred from homology"/>
<dbReference type="PANTHER" id="PTHR43133">
    <property type="entry name" value="RNA POLYMERASE ECF-TYPE SIGMA FACTO"/>
    <property type="match status" value="1"/>
</dbReference>
<dbReference type="InterPro" id="IPR036388">
    <property type="entry name" value="WH-like_DNA-bd_sf"/>
</dbReference>
<gene>
    <name evidence="7" type="ORF">EKH77_02740</name>
</gene>